<dbReference type="GO" id="GO:0003700">
    <property type="term" value="F:DNA-binding transcription factor activity"/>
    <property type="evidence" value="ECO:0007669"/>
    <property type="project" value="TreeGrafter"/>
</dbReference>
<evidence type="ECO:0000256" key="1">
    <source>
        <dbReference type="ARBA" id="ARBA00023125"/>
    </source>
</evidence>
<dbReference type="Gene3D" id="1.10.10.60">
    <property type="entry name" value="Homeodomain-like"/>
    <property type="match status" value="1"/>
</dbReference>
<evidence type="ECO:0000313" key="4">
    <source>
        <dbReference type="EMBL" id="MXO66319.1"/>
    </source>
</evidence>
<evidence type="ECO:0000256" key="2">
    <source>
        <dbReference type="PROSITE-ProRule" id="PRU00335"/>
    </source>
</evidence>
<dbReference type="RefSeq" id="WP_160736738.1">
    <property type="nucleotide sequence ID" value="NZ_WTYT01000004.1"/>
</dbReference>
<dbReference type="Pfam" id="PF14246">
    <property type="entry name" value="TetR_C_7"/>
    <property type="match status" value="1"/>
</dbReference>
<dbReference type="PANTHER" id="PTHR30055:SF146">
    <property type="entry name" value="HTH-TYPE TRANSCRIPTIONAL DUAL REGULATOR CECR"/>
    <property type="match status" value="1"/>
</dbReference>
<dbReference type="AlphaFoldDB" id="A0A6I4T756"/>
<dbReference type="Gene3D" id="1.10.357.10">
    <property type="entry name" value="Tetracycline Repressor, domain 2"/>
    <property type="match status" value="1"/>
</dbReference>
<proteinExistence type="predicted"/>
<accession>A0A6I4T756</accession>
<reference evidence="4 5" key="1">
    <citation type="submission" date="2019-12" db="EMBL/GenBank/DDBJ databases">
        <title>Genomic-based taxomic classification of the family Erythrobacteraceae.</title>
        <authorList>
            <person name="Xu L."/>
        </authorList>
    </citation>
    <scope>NUCLEOTIDE SEQUENCE [LARGE SCALE GENOMIC DNA]</scope>
    <source>
        <strain evidence="4 5">LMG 29518</strain>
    </source>
</reference>
<dbReference type="PRINTS" id="PR00455">
    <property type="entry name" value="HTHTETR"/>
</dbReference>
<name>A0A6I4T756_9SPHN</name>
<dbReference type="SUPFAM" id="SSF46689">
    <property type="entry name" value="Homeodomain-like"/>
    <property type="match status" value="1"/>
</dbReference>
<dbReference type="PANTHER" id="PTHR30055">
    <property type="entry name" value="HTH-TYPE TRANSCRIPTIONAL REGULATOR RUTR"/>
    <property type="match status" value="1"/>
</dbReference>
<dbReference type="InterPro" id="IPR039536">
    <property type="entry name" value="TetR_C_Proteobacteria"/>
</dbReference>
<dbReference type="Proteomes" id="UP000438476">
    <property type="component" value="Unassembled WGS sequence"/>
</dbReference>
<protein>
    <submittedName>
        <fullName evidence="4">TetR family transcriptional regulator</fullName>
    </submittedName>
</protein>
<dbReference type="Pfam" id="PF00440">
    <property type="entry name" value="TetR_N"/>
    <property type="match status" value="1"/>
</dbReference>
<organism evidence="4 5">
    <name type="scientific">Altericroceibacterium endophyticum</name>
    <dbReference type="NCBI Taxonomy" id="1808508"/>
    <lineage>
        <taxon>Bacteria</taxon>
        <taxon>Pseudomonadati</taxon>
        <taxon>Pseudomonadota</taxon>
        <taxon>Alphaproteobacteria</taxon>
        <taxon>Sphingomonadales</taxon>
        <taxon>Erythrobacteraceae</taxon>
        <taxon>Altericroceibacterium</taxon>
    </lineage>
</organism>
<dbReference type="PROSITE" id="PS50977">
    <property type="entry name" value="HTH_TETR_2"/>
    <property type="match status" value="1"/>
</dbReference>
<keyword evidence="1 2" id="KW-0238">DNA-binding</keyword>
<dbReference type="InterPro" id="IPR009057">
    <property type="entry name" value="Homeodomain-like_sf"/>
</dbReference>
<evidence type="ECO:0000313" key="5">
    <source>
        <dbReference type="Proteomes" id="UP000438476"/>
    </source>
</evidence>
<evidence type="ECO:0000259" key="3">
    <source>
        <dbReference type="PROSITE" id="PS50977"/>
    </source>
</evidence>
<dbReference type="InterPro" id="IPR050109">
    <property type="entry name" value="HTH-type_TetR-like_transc_reg"/>
</dbReference>
<sequence length="223" mass="24654">MTECGRSRLDRRRIAFIDAAHDLFIKQGYESTTLVDVVTYAGGSLATLYKLFGNKEGLLTAVLYENVRSCDIVVQQIGSRDAAPAAILLDLGHEFARRFLDPERVAFSRIVIAHSLKNQEFSTMFHQTTQVRTGDSLARLFARWRNQGVEFLGTPEGNADLFLGMFIADLYCEAINHGAITCNSHQAVAERVEFFLRGIGMKGANLTEKAPDADGPKPAVLEV</sequence>
<feature type="DNA-binding region" description="H-T-H motif" evidence="2">
    <location>
        <begin position="33"/>
        <end position="52"/>
    </location>
</feature>
<dbReference type="GO" id="GO:0000976">
    <property type="term" value="F:transcription cis-regulatory region binding"/>
    <property type="evidence" value="ECO:0007669"/>
    <property type="project" value="TreeGrafter"/>
</dbReference>
<comment type="caution">
    <text evidence="4">The sequence shown here is derived from an EMBL/GenBank/DDBJ whole genome shotgun (WGS) entry which is preliminary data.</text>
</comment>
<keyword evidence="5" id="KW-1185">Reference proteome</keyword>
<dbReference type="EMBL" id="WTYT01000004">
    <property type="protein sequence ID" value="MXO66319.1"/>
    <property type="molecule type" value="Genomic_DNA"/>
</dbReference>
<dbReference type="OrthoDB" id="9816431at2"/>
<gene>
    <name evidence="4" type="ORF">GRI91_11175</name>
</gene>
<dbReference type="InterPro" id="IPR001647">
    <property type="entry name" value="HTH_TetR"/>
</dbReference>
<feature type="domain" description="HTH tetR-type" evidence="3">
    <location>
        <begin position="10"/>
        <end position="70"/>
    </location>
</feature>